<feature type="transmembrane region" description="Helical" evidence="2">
    <location>
        <begin position="141"/>
        <end position="163"/>
    </location>
</feature>
<dbReference type="OrthoDB" id="5327148at2759"/>
<dbReference type="Proteomes" id="UP000217199">
    <property type="component" value="Unassembled WGS sequence"/>
</dbReference>
<keyword evidence="2" id="KW-0812">Transmembrane</keyword>
<organism evidence="4 5">
    <name type="scientific">Pyrrhoderma noxium</name>
    <dbReference type="NCBI Taxonomy" id="2282107"/>
    <lineage>
        <taxon>Eukaryota</taxon>
        <taxon>Fungi</taxon>
        <taxon>Dikarya</taxon>
        <taxon>Basidiomycota</taxon>
        <taxon>Agaricomycotina</taxon>
        <taxon>Agaricomycetes</taxon>
        <taxon>Hymenochaetales</taxon>
        <taxon>Hymenochaetaceae</taxon>
        <taxon>Pyrrhoderma</taxon>
    </lineage>
</organism>
<dbReference type="EMBL" id="NBII01000009">
    <property type="protein sequence ID" value="PAV15885.1"/>
    <property type="molecule type" value="Genomic_DNA"/>
</dbReference>
<feature type="compositionally biased region" description="Low complexity" evidence="1">
    <location>
        <begin position="322"/>
        <end position="342"/>
    </location>
</feature>
<feature type="domain" description="DUF7598" evidence="3">
    <location>
        <begin position="77"/>
        <end position="136"/>
    </location>
</feature>
<dbReference type="Pfam" id="PF24535">
    <property type="entry name" value="DUF7598"/>
    <property type="match status" value="1"/>
</dbReference>
<dbReference type="InterPro" id="IPR056019">
    <property type="entry name" value="DUF7598"/>
</dbReference>
<feature type="transmembrane region" description="Helical" evidence="2">
    <location>
        <begin position="109"/>
        <end position="135"/>
    </location>
</feature>
<feature type="transmembrane region" description="Helical" evidence="2">
    <location>
        <begin position="7"/>
        <end position="35"/>
    </location>
</feature>
<evidence type="ECO:0000313" key="5">
    <source>
        <dbReference type="Proteomes" id="UP000217199"/>
    </source>
</evidence>
<evidence type="ECO:0000259" key="3">
    <source>
        <dbReference type="Pfam" id="PF24535"/>
    </source>
</evidence>
<accession>A0A286U8J3</accession>
<dbReference type="InParanoid" id="A0A286U8J3"/>
<sequence length="342" mass="37343">MMPPRAYIFIGLNVVRILSIIGLILVFSSSILVMVEDIKAVNSFMSAAKDGNSTVTDDMVDCDYIEGSTVPNQPAGVFWAVLNRLLIIFEVVILFLSEIGWPYKFFDRFFPVLGTDFGLGPVGLFQACIGAAVLSHHVDDFALVSAFFLFAISCLNMLLGLIFREKAKGKRSVTTWKEEKKQGLLPYVQEKVGENAGPLKPMFTGQQYNFFGPLKPNGTGNSQSPEEIDEKALLKSWSGEPKSFFTRGHGWGNQGEKFAASQNLLLTRPIEALPPYGGGGPRVTWRVNGVTTRGNASSSSQEPPKNESRRNSTDSDSHSESSHSSSRSGSGKKVFKSSPTAL</sequence>
<keyword evidence="2" id="KW-0472">Membrane</keyword>
<comment type="caution">
    <text evidence="4">The sequence shown here is derived from an EMBL/GenBank/DDBJ whole genome shotgun (WGS) entry which is preliminary data.</text>
</comment>
<evidence type="ECO:0000313" key="4">
    <source>
        <dbReference type="EMBL" id="PAV15885.1"/>
    </source>
</evidence>
<keyword evidence="2" id="KW-1133">Transmembrane helix</keyword>
<gene>
    <name evidence="4" type="ORF">PNOK_0874300</name>
</gene>
<keyword evidence="5" id="KW-1185">Reference proteome</keyword>
<reference evidence="4 5" key="1">
    <citation type="journal article" date="2017" name="Mol. Ecol.">
        <title>Comparative and population genomic landscape of Phellinus noxius: A hypervariable fungus causing root rot in trees.</title>
        <authorList>
            <person name="Chung C.L."/>
            <person name="Lee T.J."/>
            <person name="Akiba M."/>
            <person name="Lee H.H."/>
            <person name="Kuo T.H."/>
            <person name="Liu D."/>
            <person name="Ke H.M."/>
            <person name="Yokoi T."/>
            <person name="Roa M.B."/>
            <person name="Lu M.J."/>
            <person name="Chang Y.Y."/>
            <person name="Ann P.J."/>
            <person name="Tsai J.N."/>
            <person name="Chen C.Y."/>
            <person name="Tzean S.S."/>
            <person name="Ota Y."/>
            <person name="Hattori T."/>
            <person name="Sahashi N."/>
            <person name="Liou R.F."/>
            <person name="Kikuchi T."/>
            <person name="Tsai I.J."/>
        </authorList>
    </citation>
    <scope>NUCLEOTIDE SEQUENCE [LARGE SCALE GENOMIC DNA]</scope>
    <source>
        <strain evidence="4 5">FFPRI411160</strain>
    </source>
</reference>
<protein>
    <recommendedName>
        <fullName evidence="3">DUF7598 domain-containing protein</fullName>
    </recommendedName>
</protein>
<feature type="region of interest" description="Disordered" evidence="1">
    <location>
        <begin position="273"/>
        <end position="342"/>
    </location>
</feature>
<evidence type="ECO:0000256" key="1">
    <source>
        <dbReference type="SAM" id="MobiDB-lite"/>
    </source>
</evidence>
<proteinExistence type="predicted"/>
<name>A0A286U8J3_9AGAM</name>
<feature type="compositionally biased region" description="Basic and acidic residues" evidence="1">
    <location>
        <begin position="304"/>
        <end position="321"/>
    </location>
</feature>
<feature type="transmembrane region" description="Helical" evidence="2">
    <location>
        <begin position="77"/>
        <end position="97"/>
    </location>
</feature>
<evidence type="ECO:0000256" key="2">
    <source>
        <dbReference type="SAM" id="Phobius"/>
    </source>
</evidence>
<dbReference type="AlphaFoldDB" id="A0A286U8J3"/>
<feature type="compositionally biased region" description="Polar residues" evidence="1">
    <location>
        <begin position="289"/>
        <end position="303"/>
    </location>
</feature>